<evidence type="ECO:0000256" key="5">
    <source>
        <dbReference type="ARBA" id="ARBA00023002"/>
    </source>
</evidence>
<reference evidence="13 14" key="1">
    <citation type="submission" date="2021-03" db="EMBL/GenBank/DDBJ databases">
        <authorList>
            <person name="Kim M.K."/>
        </authorList>
    </citation>
    <scope>NUCLEOTIDE SEQUENCE [LARGE SCALE GENOMIC DNA]</scope>
    <source>
        <strain evidence="13 14">BT442</strain>
    </source>
</reference>
<feature type="site" description="Important for activity" evidence="8">
    <location>
        <position position="106"/>
    </location>
</feature>
<feature type="domain" description="Quinate/shikimate 5-dehydrogenase/glutamyl-tRNA reductase" evidence="11">
    <location>
        <begin position="181"/>
        <end position="310"/>
    </location>
</feature>
<feature type="domain" description="Glutamyl-tRNA reductase N-terminal" evidence="12">
    <location>
        <begin position="14"/>
        <end position="162"/>
    </location>
</feature>
<comment type="caution">
    <text evidence="13">The sequence shown here is derived from an EMBL/GenBank/DDBJ whole genome shotgun (WGS) entry which is preliminary data.</text>
</comment>
<evidence type="ECO:0000259" key="10">
    <source>
        <dbReference type="Pfam" id="PF00745"/>
    </source>
</evidence>
<dbReference type="Pfam" id="PF05201">
    <property type="entry name" value="GlutR_N"/>
    <property type="match status" value="1"/>
</dbReference>
<dbReference type="PANTHER" id="PTHR43013:SF1">
    <property type="entry name" value="GLUTAMYL-TRNA REDUCTASE"/>
    <property type="match status" value="1"/>
</dbReference>
<dbReference type="Proteomes" id="UP000664369">
    <property type="component" value="Unassembled WGS sequence"/>
</dbReference>
<comment type="catalytic activity">
    <reaction evidence="7 8 9">
        <text>(S)-4-amino-5-oxopentanoate + tRNA(Glu) + NADP(+) = L-glutamyl-tRNA(Glu) + NADPH + H(+)</text>
        <dbReference type="Rhea" id="RHEA:12344"/>
        <dbReference type="Rhea" id="RHEA-COMP:9663"/>
        <dbReference type="Rhea" id="RHEA-COMP:9680"/>
        <dbReference type="ChEBI" id="CHEBI:15378"/>
        <dbReference type="ChEBI" id="CHEBI:57501"/>
        <dbReference type="ChEBI" id="CHEBI:57783"/>
        <dbReference type="ChEBI" id="CHEBI:58349"/>
        <dbReference type="ChEBI" id="CHEBI:78442"/>
        <dbReference type="ChEBI" id="CHEBI:78520"/>
        <dbReference type="EC" id="1.2.1.70"/>
    </reaction>
</comment>
<evidence type="ECO:0000256" key="8">
    <source>
        <dbReference type="HAMAP-Rule" id="MF_00087"/>
    </source>
</evidence>
<dbReference type="InterPro" id="IPR006151">
    <property type="entry name" value="Shikm_DH/Glu-tRNA_Rdtase"/>
</dbReference>
<evidence type="ECO:0000256" key="7">
    <source>
        <dbReference type="ARBA" id="ARBA00047464"/>
    </source>
</evidence>
<dbReference type="InterPro" id="IPR015896">
    <property type="entry name" value="4pyrrol_synth_GluRdtase_dimer"/>
</dbReference>
<accession>A0ABS3QNG8</accession>
<dbReference type="Gene3D" id="3.30.460.30">
    <property type="entry name" value="Glutamyl-tRNA reductase, N-terminal domain"/>
    <property type="match status" value="1"/>
</dbReference>
<dbReference type="SUPFAM" id="SSF69075">
    <property type="entry name" value="Glutamyl tRNA-reductase dimerization domain"/>
    <property type="match status" value="1"/>
</dbReference>
<evidence type="ECO:0000313" key="14">
    <source>
        <dbReference type="Proteomes" id="UP000664369"/>
    </source>
</evidence>
<dbReference type="Pfam" id="PF00745">
    <property type="entry name" value="GlutR_dimer"/>
    <property type="match status" value="1"/>
</dbReference>
<dbReference type="Gene3D" id="3.40.50.720">
    <property type="entry name" value="NAD(P)-binding Rossmann-like Domain"/>
    <property type="match status" value="1"/>
</dbReference>
<comment type="function">
    <text evidence="8">Catalyzes the NADPH-dependent reduction of glutamyl-tRNA(Glu) to glutamate 1-semialdehyde (GSA).</text>
</comment>
<evidence type="ECO:0000256" key="4">
    <source>
        <dbReference type="ARBA" id="ARBA00022857"/>
    </source>
</evidence>
<comment type="subunit">
    <text evidence="8">Homodimer.</text>
</comment>
<evidence type="ECO:0000256" key="9">
    <source>
        <dbReference type="RuleBase" id="RU000584"/>
    </source>
</evidence>
<dbReference type="EC" id="1.2.1.70" evidence="3 8"/>
<comment type="pathway">
    <text evidence="1 8 9">Porphyrin-containing compound metabolism; protoporphyrin-IX biosynthesis; 5-aminolevulinate from L-glutamyl-tRNA(Glu): step 1/2.</text>
</comment>
<dbReference type="Pfam" id="PF01488">
    <property type="entry name" value="Shikimate_DH"/>
    <property type="match status" value="1"/>
</dbReference>
<dbReference type="InterPro" id="IPR000343">
    <property type="entry name" value="4pyrrol_synth_GluRdtase"/>
</dbReference>
<gene>
    <name evidence="8 13" type="primary">hemA</name>
    <name evidence="13" type="ORF">J4E00_24425</name>
</gene>
<feature type="active site" description="Nucleophile" evidence="8">
    <location>
        <position position="57"/>
    </location>
</feature>
<comment type="miscellaneous">
    <text evidence="8">During catalysis, the active site Cys acts as a nucleophile attacking the alpha-carbonyl group of tRNA-bound glutamate with the formation of a thioester intermediate between enzyme and glutamate, and the concomitant release of tRNA(Glu). The thioester intermediate is finally reduced by direct hydride transfer from NADPH, to form the product GSA.</text>
</comment>
<evidence type="ECO:0000256" key="6">
    <source>
        <dbReference type="ARBA" id="ARBA00023244"/>
    </source>
</evidence>
<comment type="domain">
    <text evidence="8">Possesses an unusual extended V-shaped dimeric structure with each monomer consisting of three distinct domains arranged along a curved 'spinal' alpha-helix. The N-terminal catalytic domain specifically recognizes the glutamate moiety of the substrate. The second domain is the NADPH-binding domain, and the third C-terminal domain is responsible for dimerization.</text>
</comment>
<dbReference type="InterPro" id="IPR036453">
    <property type="entry name" value="GluRdtase_dimer_dom_sf"/>
</dbReference>
<dbReference type="InterPro" id="IPR015895">
    <property type="entry name" value="4pyrrol_synth_GluRdtase_N"/>
</dbReference>
<evidence type="ECO:0000256" key="3">
    <source>
        <dbReference type="ARBA" id="ARBA00012970"/>
    </source>
</evidence>
<proteinExistence type="inferred from homology"/>
<feature type="domain" description="Tetrapyrrole biosynthesis glutamyl-tRNA reductase dimerisation" evidence="10">
    <location>
        <begin position="326"/>
        <end position="422"/>
    </location>
</feature>
<evidence type="ECO:0000259" key="11">
    <source>
        <dbReference type="Pfam" id="PF01488"/>
    </source>
</evidence>
<keyword evidence="4 8" id="KW-0521">NADP</keyword>
<comment type="caution">
    <text evidence="8">Lacks conserved residue(s) required for the propagation of feature annotation.</text>
</comment>
<protein>
    <recommendedName>
        <fullName evidence="3 8">Glutamyl-tRNA reductase</fullName>
        <shortName evidence="8">GluTR</shortName>
        <ecNumber evidence="3 8">1.2.1.70</ecNumber>
    </recommendedName>
</protein>
<comment type="similarity">
    <text evidence="2 8 9">Belongs to the glutamyl-tRNA reductase family.</text>
</comment>
<dbReference type="SUPFAM" id="SSF51735">
    <property type="entry name" value="NAD(P)-binding Rossmann-fold domains"/>
    <property type="match status" value="1"/>
</dbReference>
<sequence>MTQLAFAHPFQALSLSFKHAPLEVREQLALNEGECHQLLRTLHQELNLSDLLVLSTCQRTEVYYAARTDRNEEIRQALGQLKNCLIGPGWERYFDVLPDATAAAHHLFAVSLGLEARVLGDSQIIGQVKQAYNWSVRAQAAGPFLHRLLHSVFAAHKRVQAVTSFRCGTASVSSAAVELVAELTAHLPVPRVLVVGLGSIGTDLCRQLTARHPFGHVSLCNRTHAKAAALADAYGLHLVAFEALSAALRETDVVISAITCPQAFFTTRLVAETMEPGSRKLFVDLSVPRSVAPAVARLPGVTLYNIDAIRAKTSAALQQRQATVPQVRAIIAQHLSELHTWSQLLQVSPLIHRLKNHLELLRQQELNRYGKHLSPAEIVLLDATTRSLMQKVLKRQVLQLKLWCQRDSPRPLAAGLTALFDLGSQLTF</sequence>
<feature type="binding site" evidence="8">
    <location>
        <begin position="56"/>
        <end position="59"/>
    </location>
    <ligand>
        <name>substrate</name>
    </ligand>
</feature>
<evidence type="ECO:0000256" key="2">
    <source>
        <dbReference type="ARBA" id="ARBA00005916"/>
    </source>
</evidence>
<feature type="binding site" evidence="8">
    <location>
        <position position="127"/>
    </location>
    <ligand>
        <name>substrate</name>
    </ligand>
</feature>
<evidence type="ECO:0000313" key="13">
    <source>
        <dbReference type="EMBL" id="MBO2012235.1"/>
    </source>
</evidence>
<feature type="binding site" evidence="8">
    <location>
        <begin position="196"/>
        <end position="201"/>
    </location>
    <ligand>
        <name>NADP(+)</name>
        <dbReference type="ChEBI" id="CHEBI:58349"/>
    </ligand>
</feature>
<dbReference type="NCBIfam" id="TIGR01035">
    <property type="entry name" value="hemA"/>
    <property type="match status" value="1"/>
</dbReference>
<name>A0ABS3QNG8_9BACT</name>
<keyword evidence="6 8" id="KW-0627">Porphyrin biosynthesis</keyword>
<keyword evidence="5 8" id="KW-0560">Oxidoreductase</keyword>
<evidence type="ECO:0000256" key="1">
    <source>
        <dbReference type="ARBA" id="ARBA00005059"/>
    </source>
</evidence>
<dbReference type="PANTHER" id="PTHR43013">
    <property type="entry name" value="GLUTAMYL-TRNA REDUCTASE"/>
    <property type="match status" value="1"/>
</dbReference>
<keyword evidence="14" id="KW-1185">Reference proteome</keyword>
<feature type="binding site" evidence="8">
    <location>
        <begin position="121"/>
        <end position="123"/>
    </location>
    <ligand>
        <name>substrate</name>
    </ligand>
</feature>
<dbReference type="PIRSF" id="PIRSF000445">
    <property type="entry name" value="4pyrrol_synth_GluRdtase"/>
    <property type="match status" value="1"/>
</dbReference>
<dbReference type="InterPro" id="IPR036291">
    <property type="entry name" value="NAD(P)-bd_dom_sf"/>
</dbReference>
<dbReference type="RefSeq" id="WP_208178001.1">
    <property type="nucleotide sequence ID" value="NZ_JAGETZ010000015.1"/>
</dbReference>
<dbReference type="HAMAP" id="MF_00087">
    <property type="entry name" value="Glu_tRNA_reductase"/>
    <property type="match status" value="1"/>
</dbReference>
<evidence type="ECO:0000259" key="12">
    <source>
        <dbReference type="Pfam" id="PF05201"/>
    </source>
</evidence>
<dbReference type="GO" id="GO:0008883">
    <property type="term" value="F:glutamyl-tRNA reductase activity"/>
    <property type="evidence" value="ECO:0007669"/>
    <property type="project" value="UniProtKB-EC"/>
</dbReference>
<dbReference type="EMBL" id="JAGETZ010000015">
    <property type="protein sequence ID" value="MBO2012235.1"/>
    <property type="molecule type" value="Genomic_DNA"/>
</dbReference>
<dbReference type="InterPro" id="IPR036343">
    <property type="entry name" value="GluRdtase_N_sf"/>
</dbReference>
<organism evidence="13 14">
    <name type="scientific">Hymenobacter negativus</name>
    <dbReference type="NCBI Taxonomy" id="2795026"/>
    <lineage>
        <taxon>Bacteria</taxon>
        <taxon>Pseudomonadati</taxon>
        <taxon>Bacteroidota</taxon>
        <taxon>Cytophagia</taxon>
        <taxon>Cytophagales</taxon>
        <taxon>Hymenobacteraceae</taxon>
        <taxon>Hymenobacter</taxon>
    </lineage>
</organism>
<dbReference type="SUPFAM" id="SSF69742">
    <property type="entry name" value="Glutamyl tRNA-reductase catalytic, N-terminal domain"/>
    <property type="match status" value="1"/>
</dbReference>